<dbReference type="Gene3D" id="3.30.200.20">
    <property type="entry name" value="Phosphorylase Kinase, domain 1"/>
    <property type="match status" value="3"/>
</dbReference>
<reference evidence="5" key="1">
    <citation type="submission" date="2023-08" db="EMBL/GenBank/DDBJ databases">
        <title>Reference Genome Resource for the Citrus Pathogen Phytophthora citrophthora.</title>
        <authorList>
            <person name="Moller H."/>
            <person name="Coetzee B."/>
            <person name="Rose L.J."/>
            <person name="Van Niekerk J.M."/>
        </authorList>
    </citation>
    <scope>NUCLEOTIDE SEQUENCE</scope>
    <source>
        <strain evidence="5">STE-U-9442</strain>
    </source>
</reference>
<dbReference type="InterPro" id="IPR008271">
    <property type="entry name" value="Ser/Thr_kinase_AS"/>
</dbReference>
<dbReference type="SMART" id="SM00220">
    <property type="entry name" value="S_TKc"/>
    <property type="match status" value="3"/>
</dbReference>
<dbReference type="InterPro" id="IPR000719">
    <property type="entry name" value="Prot_kinase_dom"/>
</dbReference>
<dbReference type="GO" id="GO:0005524">
    <property type="term" value="F:ATP binding"/>
    <property type="evidence" value="ECO:0007669"/>
    <property type="project" value="InterPro"/>
</dbReference>
<feature type="transmembrane region" description="Helical" evidence="2">
    <location>
        <begin position="1456"/>
        <end position="1478"/>
    </location>
</feature>
<feature type="transmembrane region" description="Helical" evidence="2">
    <location>
        <begin position="209"/>
        <end position="230"/>
    </location>
</feature>
<feature type="domain" description="Protein kinase" evidence="4">
    <location>
        <begin position="1526"/>
        <end position="1798"/>
    </location>
</feature>
<evidence type="ECO:0000256" key="1">
    <source>
        <dbReference type="SAM" id="MobiDB-lite"/>
    </source>
</evidence>
<dbReference type="InterPro" id="IPR051681">
    <property type="entry name" value="Ser/Thr_Kinases-Pseudokinases"/>
</dbReference>
<accession>A0AAD9LIS6</accession>
<organism evidence="5 6">
    <name type="scientific">Phytophthora citrophthora</name>
    <dbReference type="NCBI Taxonomy" id="4793"/>
    <lineage>
        <taxon>Eukaryota</taxon>
        <taxon>Sar</taxon>
        <taxon>Stramenopiles</taxon>
        <taxon>Oomycota</taxon>
        <taxon>Peronosporomycetes</taxon>
        <taxon>Peronosporales</taxon>
        <taxon>Peronosporaceae</taxon>
        <taxon>Phytophthora</taxon>
    </lineage>
</organism>
<feature type="region of interest" description="Disordered" evidence="1">
    <location>
        <begin position="693"/>
        <end position="718"/>
    </location>
</feature>
<feature type="signal peptide" evidence="3">
    <location>
        <begin position="1"/>
        <end position="20"/>
    </location>
</feature>
<dbReference type="PROSITE" id="PS50011">
    <property type="entry name" value="PROTEIN_KINASE_DOM"/>
    <property type="match status" value="3"/>
</dbReference>
<feature type="transmembrane region" description="Helical" evidence="2">
    <location>
        <begin position="1242"/>
        <end position="1265"/>
    </location>
</feature>
<keyword evidence="5" id="KW-0808">Transferase</keyword>
<dbReference type="PANTHER" id="PTHR44329">
    <property type="entry name" value="SERINE/THREONINE-PROTEIN KINASE TNNI3K-RELATED"/>
    <property type="match status" value="1"/>
</dbReference>
<dbReference type="SUPFAM" id="SSF56112">
    <property type="entry name" value="Protein kinase-like (PK-like)"/>
    <property type="match status" value="3"/>
</dbReference>
<evidence type="ECO:0000259" key="4">
    <source>
        <dbReference type="PROSITE" id="PS50011"/>
    </source>
</evidence>
<evidence type="ECO:0000313" key="6">
    <source>
        <dbReference type="Proteomes" id="UP001259832"/>
    </source>
</evidence>
<dbReference type="Pfam" id="PF00069">
    <property type="entry name" value="Pkinase"/>
    <property type="match status" value="3"/>
</dbReference>
<dbReference type="GO" id="GO:0004674">
    <property type="term" value="F:protein serine/threonine kinase activity"/>
    <property type="evidence" value="ECO:0007669"/>
    <property type="project" value="TreeGrafter"/>
</dbReference>
<comment type="caution">
    <text evidence="5">The sequence shown here is derived from an EMBL/GenBank/DDBJ whole genome shotgun (WGS) entry which is preliminary data.</text>
</comment>
<name>A0AAD9LIS6_9STRA</name>
<feature type="compositionally biased region" description="Polar residues" evidence="1">
    <location>
        <begin position="699"/>
        <end position="717"/>
    </location>
</feature>
<keyword evidence="5" id="KW-0418">Kinase</keyword>
<dbReference type="InterPro" id="IPR011009">
    <property type="entry name" value="Kinase-like_dom_sf"/>
</dbReference>
<evidence type="ECO:0000256" key="3">
    <source>
        <dbReference type="SAM" id="SignalP"/>
    </source>
</evidence>
<keyword evidence="2" id="KW-0472">Membrane</keyword>
<dbReference type="PROSITE" id="PS00108">
    <property type="entry name" value="PROTEIN_KINASE_ST"/>
    <property type="match status" value="3"/>
</dbReference>
<feature type="region of interest" description="Disordered" evidence="1">
    <location>
        <begin position="181"/>
        <end position="202"/>
    </location>
</feature>
<feature type="domain" description="Protein kinase" evidence="4">
    <location>
        <begin position="278"/>
        <end position="556"/>
    </location>
</feature>
<dbReference type="CDD" id="cd12087">
    <property type="entry name" value="TM_EGFR-like"/>
    <property type="match status" value="1"/>
</dbReference>
<dbReference type="PANTHER" id="PTHR44329:SF214">
    <property type="entry name" value="PROTEIN KINASE DOMAIN-CONTAINING PROTEIN"/>
    <property type="match status" value="1"/>
</dbReference>
<keyword evidence="2" id="KW-0812">Transmembrane</keyword>
<dbReference type="EMBL" id="JASMQC010000020">
    <property type="protein sequence ID" value="KAK1936924.1"/>
    <property type="molecule type" value="Genomic_DNA"/>
</dbReference>
<protein>
    <submittedName>
        <fullName evidence="5">Serine/threonine-protein kinase/receptor</fullName>
    </submittedName>
</protein>
<feature type="chain" id="PRO_5041979085" evidence="3">
    <location>
        <begin position="21"/>
        <end position="1803"/>
    </location>
</feature>
<keyword evidence="3" id="KW-0732">Signal</keyword>
<dbReference type="Gene3D" id="1.10.510.10">
    <property type="entry name" value="Transferase(Phosphotransferase) domain 1"/>
    <property type="match status" value="3"/>
</dbReference>
<proteinExistence type="predicted"/>
<dbReference type="Proteomes" id="UP001259832">
    <property type="component" value="Unassembled WGS sequence"/>
</dbReference>
<evidence type="ECO:0000313" key="5">
    <source>
        <dbReference type="EMBL" id="KAK1936924.1"/>
    </source>
</evidence>
<feature type="compositionally biased region" description="Low complexity" evidence="1">
    <location>
        <begin position="192"/>
        <end position="202"/>
    </location>
</feature>
<feature type="transmembrane region" description="Helical" evidence="2">
    <location>
        <begin position="892"/>
        <end position="913"/>
    </location>
</feature>
<keyword evidence="2" id="KW-1133">Transmembrane helix</keyword>
<gene>
    <name evidence="5" type="ORF">P3T76_009702</name>
</gene>
<sequence>MIRCIMMSIMLFGLYPFVSAEKIYGIMASYTGDSCEGTPAYVYSVEDPECAEGLECLKTGSGPYQFNCSTNYLQTMRSMFGSSRYILQENFDGFSCSTFSFAVGFFASGNCEGSRTSNAEDLVYHKTNLDINGMSSIKYYNDSQCSEVGDTEFASKWTLLDHSCDANNLKWYSSEDGLNEHLTEETGSSKPTTSGSDNGNANSGSSTGAIVGIIGGFLAVLVLVGLFVIYRRRSQDKSGSTLPTVPVDSNSLDVIMKGQPGLWNDDVITAKRIPRDKVKVNNLLSRGAYGEVYKGIYNGQEVAIKMLLSSTRGNIQNVNDFLAEAKLTATMDHPHIVTFIGVAWDSLSDMCVVLEFMDGGDLRTLLSSYEATKRPIGFDKQKATIALHVCHALTYLHSLMPPVIHRDLKSRNLLLNRNLEAKLTDFGVSKERLDQTMTAGVGTSLWMAPEVMLGERYDVKADMFSFGVMLSELDVHTLPYAQAKERSLASTGRKMADATLLQKITSGEIRVEFSEMNPRPLLDLGLACVSVDPTEQMAYWIDGHYSNEECDGNPYLVLASDADGGCEEGEEFECTETDFGFSRAKCSTSYLPTMRDMFGSSPYIIQEIFDDSSCSSLTSDYPFIAYGYFASESCEGSDTSSYIATLATSGQSSIDYYNDSDCSEPLGSETASSSTLLDHSCDEDYYYKWYSSDDDLSEETSPPSSNSKTEDSGSNTHAPAETMYRVDAFYYASDCEGIPYRAISYKDSTCTQHDFPISCASIEGEFTRGKCSKEYLPEMQKIFGGDPYIIQETFKDSTCSTFIKAFGYLASGRCEGPGDSATNPYYHIAILNRYGGSSIDYYKNSQCSTPDLKQPSESAPNTTLQAHSCDTNRYKWYSSNDPSDGENENGSIVGIICGLIVAVLVLVGFLIIYRRRSHDKSSSTLPTVPPNSNSLGRAISGQRGLWNDDVITAKRIPRDKVKVKKLLSRGAYGEVYRGVYNRQKVAIKMLLPATRENIQHVNGFLAEAKLTATMNHPRIVTFVGVAWDSLSDVCVVLEFMDGGDLRTLLSSYEATKRPVGFDKQKATIAVHVCEALTYLHSLMPPVIHRDLKSRNILLSRKLEAKLTDFGISKERLDQTMTIGVGTSLWMAPEVMQSEKYDEKADLFSFGVVLSELDIHTLPYTQAKERSLASTGRKMADATLLQKITAGEVQVEFSEFIPRSLLELGLACVSVDPAKRPTAAEALYRLQANSPWLDTMKRCIMVSAVVLIAVVCPLVTAQTMYWTDVVYTGGSCQGTPTLVFSYEYGDCVEGEEIECNTTESGSSFKSKCSMDYLSTMRGMFGSSPYILQEIFDDSICSSFRTENVYFAYGYLATGNCEGSRNVTAGDTGNYIATLTGEASIEYYNDSQCTPVNLLADSSEVASSSTLSDHSCEVNYNNNMYYKWYSSKDPLSPSGTASSGSNDGNDNSGLSTGAIIGMIGGGVVVIVIIVGIVIICRRRSQGKPRNTNTRTGRDTMSIELAMRGQAGLWNDDVIIAKRIPRDKVKVKKLLSSGAYGEVYRGVYNRREVAVKMLLPSTRGNIQHVNDFLAEAKLTATMDHPHIVTFIGVAWDSLSDLCVVLEFMDGGDLRTLLNSYEATKRPVGFNKQKATIALHVCHALTYLHSLMPPVIHRDLKSRNILLNRNLEAKLTDFGVSKERLDQTMTAGVGTSLWMAPEVMLGERYDVKADMFSFGVMLSELDVHTLPYAQAKERSLASTGRKMADATLLQKITAGEVQVEFSDVNPRPLLDLGLACVSVDPAKRPTASEAQYRLQTIIRQELS</sequence>
<keyword evidence="6" id="KW-1185">Reference proteome</keyword>
<feature type="domain" description="Protein kinase" evidence="4">
    <location>
        <begin position="961"/>
        <end position="1236"/>
    </location>
</feature>
<evidence type="ECO:0000256" key="2">
    <source>
        <dbReference type="SAM" id="Phobius"/>
    </source>
</evidence>